<dbReference type="KEGG" id="fls:GLV81_17220"/>
<feature type="region of interest" description="Disordered" evidence="1">
    <location>
        <begin position="29"/>
        <end position="53"/>
    </location>
</feature>
<evidence type="ECO:0000313" key="4">
    <source>
        <dbReference type="Proteomes" id="UP000426027"/>
    </source>
</evidence>
<keyword evidence="2" id="KW-0732">Signal</keyword>
<organism evidence="3 4">
    <name type="scientific">Phnomibacter ginsenosidimutans</name>
    <dbReference type="NCBI Taxonomy" id="2676868"/>
    <lineage>
        <taxon>Bacteria</taxon>
        <taxon>Pseudomonadati</taxon>
        <taxon>Bacteroidota</taxon>
        <taxon>Chitinophagia</taxon>
        <taxon>Chitinophagales</taxon>
        <taxon>Chitinophagaceae</taxon>
        <taxon>Phnomibacter</taxon>
    </lineage>
</organism>
<accession>A0A6I6GRN6</accession>
<proteinExistence type="predicted"/>
<dbReference type="EMBL" id="CP046566">
    <property type="protein sequence ID" value="QGW29622.1"/>
    <property type="molecule type" value="Genomic_DNA"/>
</dbReference>
<evidence type="ECO:0000313" key="3">
    <source>
        <dbReference type="EMBL" id="QGW29622.1"/>
    </source>
</evidence>
<keyword evidence="4" id="KW-1185">Reference proteome</keyword>
<sequence length="140" mass="17171">MRSTNFTPQRVALVALLLASTLAVQAQYRNRDDDRRDNRNERRYDDDDHDRYDNGRYQQMYTVRDRPMAPYARPSLRPSGRHIWIEAEWMWRSGRYVYQPGYWTVPRKHMQYVPGYWHRSRGGWIWVQGYWTNARGRGRW</sequence>
<feature type="chain" id="PRO_5026245797" description="BcpO-related WXXGXW repeat protein" evidence="2">
    <location>
        <begin position="27"/>
        <end position="140"/>
    </location>
</feature>
<dbReference type="RefSeq" id="WP_157480000.1">
    <property type="nucleotide sequence ID" value="NZ_CP046566.1"/>
</dbReference>
<evidence type="ECO:0000256" key="2">
    <source>
        <dbReference type="SAM" id="SignalP"/>
    </source>
</evidence>
<dbReference type="Proteomes" id="UP000426027">
    <property type="component" value="Chromosome"/>
</dbReference>
<reference evidence="3 4" key="1">
    <citation type="submission" date="2019-11" db="EMBL/GenBank/DDBJ databases">
        <authorList>
            <person name="Im W.T."/>
        </authorList>
    </citation>
    <scope>NUCLEOTIDE SEQUENCE [LARGE SCALE GENOMIC DNA]</scope>
    <source>
        <strain evidence="3 4">SB-02</strain>
    </source>
</reference>
<dbReference type="AlphaFoldDB" id="A0A6I6GRN6"/>
<evidence type="ECO:0000256" key="1">
    <source>
        <dbReference type="SAM" id="MobiDB-lite"/>
    </source>
</evidence>
<gene>
    <name evidence="3" type="ORF">GLV81_17220</name>
</gene>
<name>A0A6I6GRN6_9BACT</name>
<feature type="signal peptide" evidence="2">
    <location>
        <begin position="1"/>
        <end position="26"/>
    </location>
</feature>
<evidence type="ECO:0008006" key="5">
    <source>
        <dbReference type="Google" id="ProtNLM"/>
    </source>
</evidence>
<protein>
    <recommendedName>
        <fullName evidence="5">BcpO-related WXXGXW repeat protein</fullName>
    </recommendedName>
</protein>